<evidence type="ECO:0000313" key="1">
    <source>
        <dbReference type="EMBL" id="KAJ9054408.1"/>
    </source>
</evidence>
<protein>
    <submittedName>
        <fullName evidence="1">Uncharacterized protein</fullName>
    </submittedName>
</protein>
<evidence type="ECO:0000313" key="2">
    <source>
        <dbReference type="Proteomes" id="UP001165960"/>
    </source>
</evidence>
<gene>
    <name evidence="1" type="ORF">DSO57_1015036</name>
</gene>
<accession>A0ACC2RWB4</accession>
<sequence length="90" mass="10083">MKTEHILKVLAMCHVELVSNVCREAIVEIQPWSRFIKVDGVGSTVIVRAQSALDSQLASLEVIKHAAWKPPTKHFPGQNTPLSTNKWPRI</sequence>
<proteinExistence type="predicted"/>
<comment type="caution">
    <text evidence="1">The sequence shown here is derived from an EMBL/GenBank/DDBJ whole genome shotgun (WGS) entry which is preliminary data.</text>
</comment>
<name>A0ACC2RWB4_9FUNG</name>
<organism evidence="1 2">
    <name type="scientific">Entomophthora muscae</name>
    <dbReference type="NCBI Taxonomy" id="34485"/>
    <lineage>
        <taxon>Eukaryota</taxon>
        <taxon>Fungi</taxon>
        <taxon>Fungi incertae sedis</taxon>
        <taxon>Zoopagomycota</taxon>
        <taxon>Entomophthoromycotina</taxon>
        <taxon>Entomophthoromycetes</taxon>
        <taxon>Entomophthorales</taxon>
        <taxon>Entomophthoraceae</taxon>
        <taxon>Entomophthora</taxon>
    </lineage>
</organism>
<dbReference type="Proteomes" id="UP001165960">
    <property type="component" value="Unassembled WGS sequence"/>
</dbReference>
<dbReference type="EMBL" id="QTSX02006448">
    <property type="protein sequence ID" value="KAJ9054408.1"/>
    <property type="molecule type" value="Genomic_DNA"/>
</dbReference>
<keyword evidence="2" id="KW-1185">Reference proteome</keyword>
<reference evidence="1" key="1">
    <citation type="submission" date="2022-04" db="EMBL/GenBank/DDBJ databases">
        <title>Genome of the entomopathogenic fungus Entomophthora muscae.</title>
        <authorList>
            <person name="Elya C."/>
            <person name="Lovett B.R."/>
            <person name="Lee E."/>
            <person name="Macias A.M."/>
            <person name="Hajek A.E."/>
            <person name="De Bivort B.L."/>
            <person name="Kasson M.T."/>
            <person name="De Fine Licht H.H."/>
            <person name="Stajich J.E."/>
        </authorList>
    </citation>
    <scope>NUCLEOTIDE SEQUENCE</scope>
    <source>
        <strain evidence="1">Berkeley</strain>
    </source>
</reference>